<protein>
    <submittedName>
        <fullName evidence="3">Uncharacterized protein</fullName>
    </submittedName>
</protein>
<feature type="transmembrane region" description="Helical" evidence="2">
    <location>
        <begin position="12"/>
        <end position="34"/>
    </location>
</feature>
<dbReference type="InterPro" id="IPR012902">
    <property type="entry name" value="N_methyl_site"/>
</dbReference>
<sequence>MLTLTHRIAVRTALTLVELLVALAVISVLAGIALPTVKNTLKDQKVSRAATTFQAVIEEARARSIEGGGGGGVIIDRIGTDNVAERSEAIRFRFAAATPDYRGDYSNEVRYRNLVDGATAGPLTNPDGPRGTTGQPNDLGVYNDYHYLLFDPFQGQMQRSAIDIAGGSEPTLVNIGDIIHIGDAGFPMRIRGIIGLSGTHTYTNQDWGTVLPADLTGYTLVEVEPMEANTNLRRLSRNVLTFSIERAPRPAIAMPIEMPKGTSVDLTSSGLGRYGNEFSPMFIAGNYLDTTLTPFQIPAATPPNLVDRVGNYRSIVITFGARGEVSRVFATTGIDGTSLPLVGEIAVTGDIHFLVSESGEVKTDPEDQLEDNDPDPLADQEKDGKTPLLNTESIWVTIKARTGEVYSSSWIDPTDSNTRLIPPQVTTPTDATQQDRIRSVIGLTRSNATETRRLQQ</sequence>
<dbReference type="RefSeq" id="WP_146515732.1">
    <property type="nucleotide sequence ID" value="NZ_SJPI01000002.1"/>
</dbReference>
<feature type="region of interest" description="Disordered" evidence="1">
    <location>
        <begin position="358"/>
        <end position="386"/>
    </location>
</feature>
<dbReference type="OrthoDB" id="268787at2"/>
<organism evidence="3 4">
    <name type="scientific">Rubripirellula amarantea</name>
    <dbReference type="NCBI Taxonomy" id="2527999"/>
    <lineage>
        <taxon>Bacteria</taxon>
        <taxon>Pseudomonadati</taxon>
        <taxon>Planctomycetota</taxon>
        <taxon>Planctomycetia</taxon>
        <taxon>Pirellulales</taxon>
        <taxon>Pirellulaceae</taxon>
        <taxon>Rubripirellula</taxon>
    </lineage>
</organism>
<comment type="caution">
    <text evidence="3">The sequence shown here is derived from an EMBL/GenBank/DDBJ whole genome shotgun (WGS) entry which is preliminary data.</text>
</comment>
<dbReference type="Gene3D" id="3.30.700.10">
    <property type="entry name" value="Glycoprotein, Type 4 Pilin"/>
    <property type="match status" value="1"/>
</dbReference>
<reference evidence="3 4" key="1">
    <citation type="submission" date="2019-02" db="EMBL/GenBank/DDBJ databases">
        <title>Deep-cultivation of Planctomycetes and their phenomic and genomic characterization uncovers novel biology.</title>
        <authorList>
            <person name="Wiegand S."/>
            <person name="Jogler M."/>
            <person name="Boedeker C."/>
            <person name="Pinto D."/>
            <person name="Vollmers J."/>
            <person name="Rivas-Marin E."/>
            <person name="Kohn T."/>
            <person name="Peeters S.H."/>
            <person name="Heuer A."/>
            <person name="Rast P."/>
            <person name="Oberbeckmann S."/>
            <person name="Bunk B."/>
            <person name="Jeske O."/>
            <person name="Meyerdierks A."/>
            <person name="Storesund J.E."/>
            <person name="Kallscheuer N."/>
            <person name="Luecker S."/>
            <person name="Lage O.M."/>
            <person name="Pohl T."/>
            <person name="Merkel B.J."/>
            <person name="Hornburger P."/>
            <person name="Mueller R.-W."/>
            <person name="Bruemmer F."/>
            <person name="Labrenz M."/>
            <person name="Spormann A.M."/>
            <person name="Op Den Camp H."/>
            <person name="Overmann J."/>
            <person name="Amann R."/>
            <person name="Jetten M.S.M."/>
            <person name="Mascher T."/>
            <person name="Medema M.H."/>
            <person name="Devos D.P."/>
            <person name="Kaster A.-K."/>
            <person name="Ovreas L."/>
            <person name="Rohde M."/>
            <person name="Galperin M.Y."/>
            <person name="Jogler C."/>
        </authorList>
    </citation>
    <scope>NUCLEOTIDE SEQUENCE [LARGE SCALE GENOMIC DNA]</scope>
    <source>
        <strain evidence="3 4">Pla22</strain>
    </source>
</reference>
<evidence type="ECO:0000313" key="3">
    <source>
        <dbReference type="EMBL" id="TWT50512.1"/>
    </source>
</evidence>
<evidence type="ECO:0000256" key="2">
    <source>
        <dbReference type="SAM" id="Phobius"/>
    </source>
</evidence>
<evidence type="ECO:0000313" key="4">
    <source>
        <dbReference type="Proteomes" id="UP000316598"/>
    </source>
</evidence>
<keyword evidence="2" id="KW-1133">Transmembrane helix</keyword>
<feature type="compositionally biased region" description="Acidic residues" evidence="1">
    <location>
        <begin position="366"/>
        <end position="378"/>
    </location>
</feature>
<dbReference type="Proteomes" id="UP000316598">
    <property type="component" value="Unassembled WGS sequence"/>
</dbReference>
<proteinExistence type="predicted"/>
<dbReference type="EMBL" id="SJPI01000002">
    <property type="protein sequence ID" value="TWT50512.1"/>
    <property type="molecule type" value="Genomic_DNA"/>
</dbReference>
<gene>
    <name evidence="3" type="ORF">Pla22_32550</name>
</gene>
<dbReference type="InterPro" id="IPR045584">
    <property type="entry name" value="Pilin-like"/>
</dbReference>
<accession>A0A5C5WL68</accession>
<keyword evidence="4" id="KW-1185">Reference proteome</keyword>
<dbReference type="SUPFAM" id="SSF54523">
    <property type="entry name" value="Pili subunits"/>
    <property type="match status" value="1"/>
</dbReference>
<keyword evidence="2" id="KW-0812">Transmembrane</keyword>
<dbReference type="AlphaFoldDB" id="A0A5C5WL68"/>
<keyword evidence="2" id="KW-0472">Membrane</keyword>
<name>A0A5C5WL68_9BACT</name>
<dbReference type="NCBIfam" id="TIGR02532">
    <property type="entry name" value="IV_pilin_GFxxxE"/>
    <property type="match status" value="1"/>
</dbReference>
<feature type="region of interest" description="Disordered" evidence="1">
    <location>
        <begin position="118"/>
        <end position="137"/>
    </location>
</feature>
<evidence type="ECO:0000256" key="1">
    <source>
        <dbReference type="SAM" id="MobiDB-lite"/>
    </source>
</evidence>